<reference evidence="3 4" key="1">
    <citation type="submission" date="2023-10" db="EMBL/GenBank/DDBJ databases">
        <authorList>
            <person name="Maclean D."/>
            <person name="Macfadyen A."/>
        </authorList>
    </citation>
    <scope>NUCLEOTIDE SEQUENCE [LARGE SCALE GENOMIC DNA]</scope>
</reference>
<evidence type="ECO:0000313" key="3">
    <source>
        <dbReference type="EMBL" id="CAK0771412.1"/>
    </source>
</evidence>
<keyword evidence="1" id="KW-0812">Transmembrane</keyword>
<protein>
    <submittedName>
        <fullName evidence="3">Uncharacterized protein</fullName>
    </submittedName>
</protein>
<keyword evidence="2" id="KW-0732">Signal</keyword>
<evidence type="ECO:0000256" key="1">
    <source>
        <dbReference type="SAM" id="Phobius"/>
    </source>
</evidence>
<name>A0AAV1I0M9_9CHLO</name>
<evidence type="ECO:0000256" key="2">
    <source>
        <dbReference type="SAM" id="SignalP"/>
    </source>
</evidence>
<sequence>MRRQWLAFLGLALCAASVATADVVTPQLLSQKQRDVCQLETQRLYHCSTFMAPESPLTDNQRQLCCDALQEFNQANCFCGWGEPAALNPWTRDVLGDLACAHYSCGLEPIACMDEEEYLQDTVNPAAYYVGPEMQALQTASSAVSRLVKDEAWAAGQRLPERLATSLQPLLDLRLVSRLLPGGSSAPDVSAQVEDPMASDFDIELEVEQDGGDAEELWQTVQQLADWLSGILGGARDTSSMQLRDSDQHGEIDPPVDYMDRTDSLAVLLSHAVDLISTVLNGTNAQVEVAVEITMETTTSVQRPEKSAIISARPLISRVLLPGLSESTSSMTYKHQETELLEGNMPEQRRQHGCIVGRLAQAARQNPARVFAILAGIAFVCLLGTFVAQVVLAIVSGVQHQLEAREEIIGIVVNPLLEQELTTPLLDVQGELRRGYSQRSADL</sequence>
<organism evidence="3 4">
    <name type="scientific">Coccomyxa viridis</name>
    <dbReference type="NCBI Taxonomy" id="1274662"/>
    <lineage>
        <taxon>Eukaryota</taxon>
        <taxon>Viridiplantae</taxon>
        <taxon>Chlorophyta</taxon>
        <taxon>core chlorophytes</taxon>
        <taxon>Trebouxiophyceae</taxon>
        <taxon>Trebouxiophyceae incertae sedis</taxon>
        <taxon>Coccomyxaceae</taxon>
        <taxon>Coccomyxa</taxon>
    </lineage>
</organism>
<proteinExistence type="predicted"/>
<keyword evidence="4" id="KW-1185">Reference proteome</keyword>
<evidence type="ECO:0000313" key="4">
    <source>
        <dbReference type="Proteomes" id="UP001314263"/>
    </source>
</evidence>
<keyword evidence="1" id="KW-1133">Transmembrane helix</keyword>
<dbReference type="AlphaFoldDB" id="A0AAV1I0M9"/>
<feature type="transmembrane region" description="Helical" evidence="1">
    <location>
        <begin position="370"/>
        <end position="395"/>
    </location>
</feature>
<comment type="caution">
    <text evidence="3">The sequence shown here is derived from an EMBL/GenBank/DDBJ whole genome shotgun (WGS) entry which is preliminary data.</text>
</comment>
<accession>A0AAV1I0M9</accession>
<keyword evidence="1" id="KW-0472">Membrane</keyword>
<dbReference type="Proteomes" id="UP001314263">
    <property type="component" value="Unassembled WGS sequence"/>
</dbReference>
<gene>
    <name evidence="3" type="ORF">CVIRNUC_003858</name>
</gene>
<feature type="chain" id="PRO_5043998897" evidence="2">
    <location>
        <begin position="22"/>
        <end position="443"/>
    </location>
</feature>
<dbReference type="EMBL" id="CAUYUE010000005">
    <property type="protein sequence ID" value="CAK0771412.1"/>
    <property type="molecule type" value="Genomic_DNA"/>
</dbReference>
<feature type="signal peptide" evidence="2">
    <location>
        <begin position="1"/>
        <end position="21"/>
    </location>
</feature>